<dbReference type="EMBL" id="LUEZ02000158">
    <property type="protein sequence ID" value="RDB15478.1"/>
    <property type="molecule type" value="Genomic_DNA"/>
</dbReference>
<feature type="region of interest" description="Disordered" evidence="1">
    <location>
        <begin position="1"/>
        <end position="39"/>
    </location>
</feature>
<accession>A0A369J0E6</accession>
<evidence type="ECO:0000256" key="1">
    <source>
        <dbReference type="SAM" id="MobiDB-lite"/>
    </source>
</evidence>
<reference evidence="2" key="1">
    <citation type="submission" date="2018-04" db="EMBL/GenBank/DDBJ databases">
        <title>Whole genome sequencing of Hypsizygus marmoreus.</title>
        <authorList>
            <person name="Choi I.-G."/>
            <person name="Min B."/>
            <person name="Kim J.-G."/>
            <person name="Kim S."/>
            <person name="Oh Y.-L."/>
            <person name="Kong W.-S."/>
            <person name="Park H."/>
            <person name="Jeong J."/>
            <person name="Song E.-S."/>
        </authorList>
    </citation>
    <scope>NUCLEOTIDE SEQUENCE [LARGE SCALE GENOMIC DNA]</scope>
    <source>
        <strain evidence="2">51987-8</strain>
    </source>
</reference>
<name>A0A369J0E6_HYPMA</name>
<feature type="compositionally biased region" description="Polar residues" evidence="1">
    <location>
        <begin position="25"/>
        <end position="39"/>
    </location>
</feature>
<dbReference type="AlphaFoldDB" id="A0A369J0E6"/>
<gene>
    <name evidence="2" type="ORF">Hypma_004255</name>
</gene>
<evidence type="ECO:0000313" key="2">
    <source>
        <dbReference type="EMBL" id="RDB15478.1"/>
    </source>
</evidence>
<sequence length="86" mass="9523">MGVDSYTDGKTQRDLERRHADTHLSHSPRSSCTEDVSRSSLTRGHTISTLVSCPPPPRTSFRITFDSLSPPLIVVTLTKTSQLHFA</sequence>
<evidence type="ECO:0000313" key="3">
    <source>
        <dbReference type="Proteomes" id="UP000076154"/>
    </source>
</evidence>
<keyword evidence="3" id="KW-1185">Reference proteome</keyword>
<dbReference type="Proteomes" id="UP000076154">
    <property type="component" value="Unassembled WGS sequence"/>
</dbReference>
<comment type="caution">
    <text evidence="2">The sequence shown here is derived from an EMBL/GenBank/DDBJ whole genome shotgun (WGS) entry which is preliminary data.</text>
</comment>
<organism evidence="2 3">
    <name type="scientific">Hypsizygus marmoreus</name>
    <name type="common">White beech mushroom</name>
    <name type="synonym">Agaricus marmoreus</name>
    <dbReference type="NCBI Taxonomy" id="39966"/>
    <lineage>
        <taxon>Eukaryota</taxon>
        <taxon>Fungi</taxon>
        <taxon>Dikarya</taxon>
        <taxon>Basidiomycota</taxon>
        <taxon>Agaricomycotina</taxon>
        <taxon>Agaricomycetes</taxon>
        <taxon>Agaricomycetidae</taxon>
        <taxon>Agaricales</taxon>
        <taxon>Tricholomatineae</taxon>
        <taxon>Lyophyllaceae</taxon>
        <taxon>Hypsizygus</taxon>
    </lineage>
</organism>
<feature type="compositionally biased region" description="Basic and acidic residues" evidence="1">
    <location>
        <begin position="10"/>
        <end position="24"/>
    </location>
</feature>
<dbReference type="InParanoid" id="A0A369J0E6"/>
<proteinExistence type="predicted"/>
<protein>
    <submittedName>
        <fullName evidence="2">Uncharacterized protein</fullName>
    </submittedName>
</protein>